<keyword evidence="1" id="KW-1133">Transmembrane helix</keyword>
<keyword evidence="1" id="KW-0812">Transmembrane</keyword>
<dbReference type="RefSeq" id="WP_087652020.1">
    <property type="nucleotide sequence ID" value="NZ_CP021509.1"/>
</dbReference>
<evidence type="ECO:0000313" key="2">
    <source>
        <dbReference type="EMBL" id="ARW48710.1"/>
    </source>
</evidence>
<evidence type="ECO:0000313" key="3">
    <source>
        <dbReference type="Proteomes" id="UP000196205"/>
    </source>
</evidence>
<proteinExistence type="predicted"/>
<gene>
    <name evidence="2" type="ORF">S1001342_02411</name>
</gene>
<evidence type="ECO:0000256" key="1">
    <source>
        <dbReference type="SAM" id="Phobius"/>
    </source>
</evidence>
<protein>
    <submittedName>
        <fullName evidence="2">Uncharacterized protein</fullName>
    </submittedName>
</protein>
<dbReference type="EMBL" id="CP021509">
    <property type="protein sequence ID" value="ARW48710.1"/>
    <property type="molecule type" value="Genomic_DNA"/>
</dbReference>
<name>A0A1Y0Y0J5_ACEPA</name>
<feature type="transmembrane region" description="Helical" evidence="1">
    <location>
        <begin position="29"/>
        <end position="49"/>
    </location>
</feature>
<dbReference type="Proteomes" id="UP000196205">
    <property type="component" value="Chromosome"/>
</dbReference>
<dbReference type="AlphaFoldDB" id="A0A1Y0Y0J5"/>
<reference evidence="2 3" key="1">
    <citation type="submission" date="2017-05" db="EMBL/GenBank/DDBJ databases">
        <title>Genome sequence of Acetobacter pasteurianus subsp. pasteurianus strain SRCM101342.</title>
        <authorList>
            <person name="Cho S.H."/>
        </authorList>
    </citation>
    <scope>NUCLEOTIDE SEQUENCE [LARGE SCALE GENOMIC DNA]</scope>
    <source>
        <strain evidence="2 3">SRCM101342</strain>
    </source>
</reference>
<dbReference type="OrthoDB" id="9807255at2"/>
<sequence length="276" mass="30974">MNFLLSLGAIIFLSYLACGWIGVTESSRLTVAIVGGGILWALGTMGNIINKKSSQGEKSPTGQFRLGRYTAGVQEADLSPTMGGRCDIFCRLTIGYLDAKNDFTIRNIDVLNYTVAATPDGEIVPYYLMAFCEMRQAKRTFRADRILECSTENRKVDDLLGVLQKAPESTVFDRKITILQPVTVPAIIIEYQFRAPKFQRITVRSDVVGYTEQKVKTNYIKNMVFIEGRVDEKDDDKLLKADRIQNAWRADNNEPIQDLQSFLLGPQRKPMSVPNA</sequence>
<organism evidence="2 3">
    <name type="scientific">Acetobacter pasteurianus subsp. pasteurianus</name>
    <dbReference type="NCBI Taxonomy" id="481145"/>
    <lineage>
        <taxon>Bacteria</taxon>
        <taxon>Pseudomonadati</taxon>
        <taxon>Pseudomonadota</taxon>
        <taxon>Alphaproteobacteria</taxon>
        <taxon>Acetobacterales</taxon>
        <taxon>Acetobacteraceae</taxon>
        <taxon>Acetobacter</taxon>
    </lineage>
</organism>
<keyword evidence="1" id="KW-0472">Membrane</keyword>
<accession>A0A1Y0Y0J5</accession>